<evidence type="ECO:0000313" key="2">
    <source>
        <dbReference type="Proteomes" id="UP000198976"/>
    </source>
</evidence>
<name>A0ABY0VBQ3_9ACTO</name>
<dbReference type="Proteomes" id="UP000198976">
    <property type="component" value="Chromosome I"/>
</dbReference>
<evidence type="ECO:0008006" key="3">
    <source>
        <dbReference type="Google" id="ProtNLM"/>
    </source>
</evidence>
<evidence type="ECO:0000313" key="1">
    <source>
        <dbReference type="EMBL" id="SDU06405.1"/>
    </source>
</evidence>
<sequence>MAGADELPTPPDIQAGANAYADDFEMVSKRIANTQIASGADQVPGWEGQAAQKYCSEAQSLSTHVSTLAKSFSKPVNSLRDWAHTVGEAIRKVERWQQEWDDAEAEATQRINALNADRDARQNTNNPMDRLEYGRSHGEIIESKDIQQTRLRESYKNEMERLNSEASATASALTGSINLIVSAADRKGGRDSIGKSLFDDMPLVDGQAEWEYCQGIADDAADLLDMSSPDLIENIKEFNKKYADDLDNPFFANALAERVPPEDMARFVARMGDFKGQIVDPGTHEIDTDFDKAIENVTRSLGTAMALSTGGMNGDPAYQSAQNSFNVVQDGLMASGGQHYSAVQEHNLDGLKEFGRTLVDSFGEPVDPNFAGMTGTHYGYEYVGHMLGVASENENISLGGGFVEDYNGKDSIARDIINWDNEHPELRQNAFPYSSWNGSHMPGGSYGAYGWTLDPVTSMMKLMDMPDSFADGTPDSLSAAETDRADGVRNLLASNTDFDVDGRTMSMTEYLTGHRAITDIFGGWTDQGDAFGEVIAQNTMLVDKPDASPDDPAYAEWADREKKSAQITMDFVQGYQDGLEDFGESQGENRFGMMNSQLRSWAGVALAPRVDNLLFEIGSGSSAENTVAEMGLNDDRASFAFSKDLRNSLLGEKSLLTDLAFDHPVKMDDGSYIGGRGPAIDNLRLSAIEKFQEDVDGSSPTTAGVQNIVQKWAPGFNQLFGAHGAADGAHAEWLDETNKRWRELAEGGLGAAGLPGKIPGAGKVTQFIAGQALGAGTDMALDQFLPTNHAELAQASRINDQEVARTLMAQSLYSRYADSEVMGSPVMGKQPDGSFLSTRSGAGLDDYYNSDGTLKDYEDLSPEQRSAFQNFINNNENTANIEHEVDSVFNDTQQNEKNVQGGK</sequence>
<dbReference type="RefSeq" id="WP_092648910.1">
    <property type="nucleotide sequence ID" value="NZ_LT629792.1"/>
</dbReference>
<organism evidence="1 2">
    <name type="scientific">Schaalia radingae</name>
    <dbReference type="NCBI Taxonomy" id="131110"/>
    <lineage>
        <taxon>Bacteria</taxon>
        <taxon>Bacillati</taxon>
        <taxon>Actinomycetota</taxon>
        <taxon>Actinomycetes</taxon>
        <taxon>Actinomycetales</taxon>
        <taxon>Actinomycetaceae</taxon>
        <taxon>Schaalia</taxon>
    </lineage>
</organism>
<protein>
    <recommendedName>
        <fullName evidence="3">WXG100 family type VII secretion target</fullName>
    </recommendedName>
</protein>
<proteinExistence type="predicted"/>
<gene>
    <name evidence="1" type="ORF">SAMN04489714_1944</name>
</gene>
<accession>A0ABY0VBQ3</accession>
<dbReference type="EMBL" id="LT629792">
    <property type="protein sequence ID" value="SDU06405.1"/>
    <property type="molecule type" value="Genomic_DNA"/>
</dbReference>
<reference evidence="1 2" key="1">
    <citation type="submission" date="2016-10" db="EMBL/GenBank/DDBJ databases">
        <authorList>
            <person name="Varghese N."/>
            <person name="Submissions S."/>
        </authorList>
    </citation>
    <scope>NUCLEOTIDE SEQUENCE [LARGE SCALE GENOMIC DNA]</scope>
    <source>
        <strain evidence="1 2">DSM 9169</strain>
    </source>
</reference>
<keyword evidence="2" id="KW-1185">Reference proteome</keyword>